<dbReference type="EMBL" id="JACGWN010000015">
    <property type="protein sequence ID" value="KAL0402034.1"/>
    <property type="molecule type" value="Genomic_DNA"/>
</dbReference>
<reference evidence="1" key="2">
    <citation type="journal article" date="2024" name="Plant">
        <title>Genomic evolution and insights into agronomic trait innovations of Sesamum species.</title>
        <authorList>
            <person name="Miao H."/>
            <person name="Wang L."/>
            <person name="Qu L."/>
            <person name="Liu H."/>
            <person name="Sun Y."/>
            <person name="Le M."/>
            <person name="Wang Q."/>
            <person name="Wei S."/>
            <person name="Zheng Y."/>
            <person name="Lin W."/>
            <person name="Duan Y."/>
            <person name="Cao H."/>
            <person name="Xiong S."/>
            <person name="Wang X."/>
            <person name="Wei L."/>
            <person name="Li C."/>
            <person name="Ma Q."/>
            <person name="Ju M."/>
            <person name="Zhao R."/>
            <person name="Li G."/>
            <person name="Mu C."/>
            <person name="Tian Q."/>
            <person name="Mei H."/>
            <person name="Zhang T."/>
            <person name="Gao T."/>
            <person name="Zhang H."/>
        </authorList>
    </citation>
    <scope>NUCLEOTIDE SEQUENCE</scope>
    <source>
        <strain evidence="1">KEN1</strain>
    </source>
</reference>
<dbReference type="AlphaFoldDB" id="A0AAW2TC58"/>
<name>A0AAW2TC58_9LAMI</name>
<protein>
    <recommendedName>
        <fullName evidence="2">RNase H type-1 domain-containing protein</fullName>
    </recommendedName>
</protein>
<comment type="caution">
    <text evidence="1">The sequence shown here is derived from an EMBL/GenBank/DDBJ whole genome shotgun (WGS) entry which is preliminary data.</text>
</comment>
<accession>A0AAW2TC58</accession>
<gene>
    <name evidence="1" type="ORF">Slati_4233300</name>
</gene>
<organism evidence="1">
    <name type="scientific">Sesamum latifolium</name>
    <dbReference type="NCBI Taxonomy" id="2727402"/>
    <lineage>
        <taxon>Eukaryota</taxon>
        <taxon>Viridiplantae</taxon>
        <taxon>Streptophyta</taxon>
        <taxon>Embryophyta</taxon>
        <taxon>Tracheophyta</taxon>
        <taxon>Spermatophyta</taxon>
        <taxon>Magnoliopsida</taxon>
        <taxon>eudicotyledons</taxon>
        <taxon>Gunneridae</taxon>
        <taxon>Pentapetalae</taxon>
        <taxon>asterids</taxon>
        <taxon>lamiids</taxon>
        <taxon>Lamiales</taxon>
        <taxon>Pedaliaceae</taxon>
        <taxon>Sesamum</taxon>
    </lineage>
</organism>
<evidence type="ECO:0000313" key="1">
    <source>
        <dbReference type="EMBL" id="KAL0402034.1"/>
    </source>
</evidence>
<reference evidence="1" key="1">
    <citation type="submission" date="2020-06" db="EMBL/GenBank/DDBJ databases">
        <authorList>
            <person name="Li T."/>
            <person name="Hu X."/>
            <person name="Zhang T."/>
            <person name="Song X."/>
            <person name="Zhang H."/>
            <person name="Dai N."/>
            <person name="Sheng W."/>
            <person name="Hou X."/>
            <person name="Wei L."/>
        </authorList>
    </citation>
    <scope>NUCLEOTIDE SEQUENCE</scope>
    <source>
        <strain evidence="1">KEN1</strain>
        <tissue evidence="1">Leaf</tissue>
    </source>
</reference>
<evidence type="ECO:0008006" key="2">
    <source>
        <dbReference type="Google" id="ProtNLM"/>
    </source>
</evidence>
<proteinExistence type="predicted"/>
<sequence length="87" mass="10186">MNKLTSRLKSFQLHQIPRIENAKADYLARLASSMINCSTRNITVRTLRKNPPEHNIMTIQGETDWRRPLLDICKRTSFLPTRRRPPA</sequence>